<dbReference type="PRINTS" id="PR00035">
    <property type="entry name" value="HTHGNTR"/>
</dbReference>
<organism evidence="5 6">
    <name type="scientific">Nocardioides astragali</name>
    <dbReference type="NCBI Taxonomy" id="1776736"/>
    <lineage>
        <taxon>Bacteria</taxon>
        <taxon>Bacillati</taxon>
        <taxon>Actinomycetota</taxon>
        <taxon>Actinomycetes</taxon>
        <taxon>Propionibacteriales</taxon>
        <taxon>Nocardioidaceae</taxon>
        <taxon>Nocardioides</taxon>
    </lineage>
</organism>
<dbReference type="InterPro" id="IPR036390">
    <property type="entry name" value="WH_DNA-bd_sf"/>
</dbReference>
<evidence type="ECO:0000313" key="6">
    <source>
        <dbReference type="Proteomes" id="UP001596524"/>
    </source>
</evidence>
<keyword evidence="3" id="KW-0804">Transcription</keyword>
<dbReference type="PROSITE" id="PS50949">
    <property type="entry name" value="HTH_GNTR"/>
    <property type="match status" value="1"/>
</dbReference>
<sequence>MPTTSDWVQALGAERAALGRASTAGRVADVLRAHITEGRLLPGTRLSEEDLGTALGVSRNTLREAFRLLTHEGLLIHEFNRGVFVRRLSVDDVRDLYRFRRVLECGAIRQVRESGTAPRGLEAVRRAVEEGEAAARERRWVDVGSANMHFHQGLAALAGSPRIEQAMRHVLAELRLVFHVMAAPETFHEPYLADNRRILQLLEDGDFESAERSLAIYLDDAEAQLTSAYAGS</sequence>
<dbReference type="Gene3D" id="1.20.120.530">
    <property type="entry name" value="GntR ligand-binding domain-like"/>
    <property type="match status" value="1"/>
</dbReference>
<dbReference type="Pfam" id="PF00392">
    <property type="entry name" value="GntR"/>
    <property type="match status" value="1"/>
</dbReference>
<evidence type="ECO:0000259" key="4">
    <source>
        <dbReference type="PROSITE" id="PS50949"/>
    </source>
</evidence>
<dbReference type="Pfam" id="PF07729">
    <property type="entry name" value="FCD"/>
    <property type="match status" value="1"/>
</dbReference>
<gene>
    <name evidence="5" type="ORF">ACFQO6_13255</name>
</gene>
<reference evidence="6" key="1">
    <citation type="journal article" date="2019" name="Int. J. Syst. Evol. Microbiol.">
        <title>The Global Catalogue of Microorganisms (GCM) 10K type strain sequencing project: providing services to taxonomists for standard genome sequencing and annotation.</title>
        <authorList>
            <consortium name="The Broad Institute Genomics Platform"/>
            <consortium name="The Broad Institute Genome Sequencing Center for Infectious Disease"/>
            <person name="Wu L."/>
            <person name="Ma J."/>
        </authorList>
    </citation>
    <scope>NUCLEOTIDE SEQUENCE [LARGE SCALE GENOMIC DNA]</scope>
    <source>
        <strain evidence="6">FCH27</strain>
    </source>
</reference>
<keyword evidence="6" id="KW-1185">Reference proteome</keyword>
<keyword evidence="2" id="KW-0238">DNA-binding</keyword>
<dbReference type="PANTHER" id="PTHR43537:SF45">
    <property type="entry name" value="GNTR FAMILY REGULATORY PROTEIN"/>
    <property type="match status" value="1"/>
</dbReference>
<proteinExistence type="predicted"/>
<dbReference type="InterPro" id="IPR011711">
    <property type="entry name" value="GntR_C"/>
</dbReference>
<dbReference type="SMART" id="SM00895">
    <property type="entry name" value="FCD"/>
    <property type="match status" value="1"/>
</dbReference>
<dbReference type="SUPFAM" id="SSF46785">
    <property type="entry name" value="Winged helix' DNA-binding domain"/>
    <property type="match status" value="1"/>
</dbReference>
<evidence type="ECO:0000256" key="1">
    <source>
        <dbReference type="ARBA" id="ARBA00023015"/>
    </source>
</evidence>
<evidence type="ECO:0000256" key="3">
    <source>
        <dbReference type="ARBA" id="ARBA00023163"/>
    </source>
</evidence>
<dbReference type="PANTHER" id="PTHR43537">
    <property type="entry name" value="TRANSCRIPTIONAL REGULATOR, GNTR FAMILY"/>
    <property type="match status" value="1"/>
</dbReference>
<comment type="caution">
    <text evidence="5">The sequence shown here is derived from an EMBL/GenBank/DDBJ whole genome shotgun (WGS) entry which is preliminary data.</text>
</comment>
<dbReference type="SMART" id="SM00345">
    <property type="entry name" value="HTH_GNTR"/>
    <property type="match status" value="1"/>
</dbReference>
<dbReference type="InterPro" id="IPR008920">
    <property type="entry name" value="TF_FadR/GntR_C"/>
</dbReference>
<dbReference type="EMBL" id="JBHTCH010000014">
    <property type="protein sequence ID" value="MFC7361239.1"/>
    <property type="molecule type" value="Genomic_DNA"/>
</dbReference>
<name>A0ABW2N445_9ACTN</name>
<dbReference type="CDD" id="cd07377">
    <property type="entry name" value="WHTH_GntR"/>
    <property type="match status" value="1"/>
</dbReference>
<evidence type="ECO:0000256" key="2">
    <source>
        <dbReference type="ARBA" id="ARBA00023125"/>
    </source>
</evidence>
<accession>A0ABW2N445</accession>
<evidence type="ECO:0000313" key="5">
    <source>
        <dbReference type="EMBL" id="MFC7361239.1"/>
    </source>
</evidence>
<protein>
    <submittedName>
        <fullName evidence="5">GntR family transcriptional regulator</fullName>
    </submittedName>
</protein>
<dbReference type="SUPFAM" id="SSF48008">
    <property type="entry name" value="GntR ligand-binding domain-like"/>
    <property type="match status" value="1"/>
</dbReference>
<dbReference type="RefSeq" id="WP_255888251.1">
    <property type="nucleotide sequence ID" value="NZ_JAFMZM010000001.1"/>
</dbReference>
<keyword evidence="1" id="KW-0805">Transcription regulation</keyword>
<dbReference type="Proteomes" id="UP001596524">
    <property type="component" value="Unassembled WGS sequence"/>
</dbReference>
<dbReference type="Gene3D" id="1.10.10.10">
    <property type="entry name" value="Winged helix-like DNA-binding domain superfamily/Winged helix DNA-binding domain"/>
    <property type="match status" value="1"/>
</dbReference>
<dbReference type="InterPro" id="IPR036388">
    <property type="entry name" value="WH-like_DNA-bd_sf"/>
</dbReference>
<dbReference type="InterPro" id="IPR000524">
    <property type="entry name" value="Tscrpt_reg_HTH_GntR"/>
</dbReference>
<feature type="domain" description="HTH gntR-type" evidence="4">
    <location>
        <begin position="21"/>
        <end position="88"/>
    </location>
</feature>